<evidence type="ECO:0000256" key="1">
    <source>
        <dbReference type="SAM" id="MobiDB-lite"/>
    </source>
</evidence>
<dbReference type="SUPFAM" id="SSF56436">
    <property type="entry name" value="C-type lectin-like"/>
    <property type="match status" value="1"/>
</dbReference>
<feature type="region of interest" description="Disordered" evidence="1">
    <location>
        <begin position="281"/>
        <end position="315"/>
    </location>
</feature>
<dbReference type="InterPro" id="IPR001304">
    <property type="entry name" value="C-type_lectin-like"/>
</dbReference>
<dbReference type="Proteomes" id="UP000013827">
    <property type="component" value="Unassembled WGS sequence"/>
</dbReference>
<evidence type="ECO:0000313" key="4">
    <source>
        <dbReference type="EnsemblProtists" id="EOD07478"/>
    </source>
</evidence>
<dbReference type="SMART" id="SM00034">
    <property type="entry name" value="CLECT"/>
    <property type="match status" value="1"/>
</dbReference>
<dbReference type="Pfam" id="PF00059">
    <property type="entry name" value="Lectin_C"/>
    <property type="match status" value="1"/>
</dbReference>
<evidence type="ECO:0000313" key="5">
    <source>
        <dbReference type="Proteomes" id="UP000013827"/>
    </source>
</evidence>
<dbReference type="PaxDb" id="2903-EOD07478"/>
<dbReference type="HOGENOM" id="CLU_884539_0_0_1"/>
<protein>
    <recommendedName>
        <fullName evidence="3">C-type lectin domain-containing protein</fullName>
    </recommendedName>
</protein>
<evidence type="ECO:0000256" key="2">
    <source>
        <dbReference type="SAM" id="Phobius"/>
    </source>
</evidence>
<keyword evidence="5" id="KW-1185">Reference proteome</keyword>
<dbReference type="RefSeq" id="XP_005759907.1">
    <property type="nucleotide sequence ID" value="XM_005759850.1"/>
</dbReference>
<feature type="region of interest" description="Disordered" evidence="1">
    <location>
        <begin position="195"/>
        <end position="225"/>
    </location>
</feature>
<dbReference type="EnsemblProtists" id="EOD07478">
    <property type="protein sequence ID" value="EOD07478"/>
    <property type="gene ID" value="EMIHUDRAFT_438554"/>
</dbReference>
<sequence>MVPAGSWTHWKAGNQSFLVTETRHTHIGCADACASLPGDPASLACLDSDGAVEFVAETLLGVGVYGYSGPNYWFGLHQSPNDQGPAAGWKPAVEGCDAGYSAWLPGEPDDLFYMQDCAAVTASGGWRDEGCFREYPCICQLHRTLAPTYRADYKANMNISRAAIGMLAYFGGCSGVTFALLCAWNLLRIRSARDRGSRGSGRRCLRRGGGVSSAGGGSVAGGSGGVGRSCAVSFSVNTTNSGATNAASSGAVSDAAGSGAERGTARSLICERLRAWRRRSALGSAKSLVPKPQSAASRSTVAAKLSRAGAARRRA</sequence>
<dbReference type="InterPro" id="IPR016186">
    <property type="entry name" value="C-type_lectin-like/link_sf"/>
</dbReference>
<reference evidence="5" key="1">
    <citation type="journal article" date="2013" name="Nature">
        <title>Pan genome of the phytoplankton Emiliania underpins its global distribution.</title>
        <authorList>
            <person name="Read B.A."/>
            <person name="Kegel J."/>
            <person name="Klute M.J."/>
            <person name="Kuo A."/>
            <person name="Lefebvre S.C."/>
            <person name="Maumus F."/>
            <person name="Mayer C."/>
            <person name="Miller J."/>
            <person name="Monier A."/>
            <person name="Salamov A."/>
            <person name="Young J."/>
            <person name="Aguilar M."/>
            <person name="Claverie J.M."/>
            <person name="Frickenhaus S."/>
            <person name="Gonzalez K."/>
            <person name="Herman E.K."/>
            <person name="Lin Y.C."/>
            <person name="Napier J."/>
            <person name="Ogata H."/>
            <person name="Sarno A.F."/>
            <person name="Shmutz J."/>
            <person name="Schroeder D."/>
            <person name="de Vargas C."/>
            <person name="Verret F."/>
            <person name="von Dassow P."/>
            <person name="Valentin K."/>
            <person name="Van de Peer Y."/>
            <person name="Wheeler G."/>
            <person name="Dacks J.B."/>
            <person name="Delwiche C.F."/>
            <person name="Dyhrman S.T."/>
            <person name="Glockner G."/>
            <person name="John U."/>
            <person name="Richards T."/>
            <person name="Worden A.Z."/>
            <person name="Zhang X."/>
            <person name="Grigoriev I.V."/>
            <person name="Allen A.E."/>
            <person name="Bidle K."/>
            <person name="Borodovsky M."/>
            <person name="Bowler C."/>
            <person name="Brownlee C."/>
            <person name="Cock J.M."/>
            <person name="Elias M."/>
            <person name="Gladyshev V.N."/>
            <person name="Groth M."/>
            <person name="Guda C."/>
            <person name="Hadaegh A."/>
            <person name="Iglesias-Rodriguez M.D."/>
            <person name="Jenkins J."/>
            <person name="Jones B.M."/>
            <person name="Lawson T."/>
            <person name="Leese F."/>
            <person name="Lindquist E."/>
            <person name="Lobanov A."/>
            <person name="Lomsadze A."/>
            <person name="Malik S.B."/>
            <person name="Marsh M.E."/>
            <person name="Mackinder L."/>
            <person name="Mock T."/>
            <person name="Mueller-Roeber B."/>
            <person name="Pagarete A."/>
            <person name="Parker M."/>
            <person name="Probert I."/>
            <person name="Quesneville H."/>
            <person name="Raines C."/>
            <person name="Rensing S.A."/>
            <person name="Riano-Pachon D.M."/>
            <person name="Richier S."/>
            <person name="Rokitta S."/>
            <person name="Shiraiwa Y."/>
            <person name="Soanes D.M."/>
            <person name="van der Giezen M."/>
            <person name="Wahlund T.M."/>
            <person name="Williams B."/>
            <person name="Wilson W."/>
            <person name="Wolfe G."/>
            <person name="Wurch L.L."/>
        </authorList>
    </citation>
    <scope>NUCLEOTIDE SEQUENCE</scope>
</reference>
<reference evidence="4" key="2">
    <citation type="submission" date="2024-10" db="UniProtKB">
        <authorList>
            <consortium name="EnsemblProtists"/>
        </authorList>
    </citation>
    <scope>IDENTIFICATION</scope>
</reference>
<dbReference type="KEGG" id="ehx:EMIHUDRAFT_438554"/>
<accession>A0A0D3I893</accession>
<keyword evidence="2" id="KW-0472">Membrane</keyword>
<evidence type="ECO:0000259" key="3">
    <source>
        <dbReference type="PROSITE" id="PS50041"/>
    </source>
</evidence>
<dbReference type="PROSITE" id="PS50041">
    <property type="entry name" value="C_TYPE_LECTIN_2"/>
    <property type="match status" value="1"/>
</dbReference>
<organism evidence="4 5">
    <name type="scientific">Emiliania huxleyi (strain CCMP1516)</name>
    <dbReference type="NCBI Taxonomy" id="280463"/>
    <lineage>
        <taxon>Eukaryota</taxon>
        <taxon>Haptista</taxon>
        <taxon>Haptophyta</taxon>
        <taxon>Prymnesiophyceae</taxon>
        <taxon>Isochrysidales</taxon>
        <taxon>Noelaerhabdaceae</taxon>
        <taxon>Emiliania</taxon>
    </lineage>
</organism>
<feature type="transmembrane region" description="Helical" evidence="2">
    <location>
        <begin position="166"/>
        <end position="187"/>
    </location>
</feature>
<dbReference type="GeneID" id="17253639"/>
<dbReference type="InterPro" id="IPR016187">
    <property type="entry name" value="CTDL_fold"/>
</dbReference>
<feature type="compositionally biased region" description="Gly residues" evidence="1">
    <location>
        <begin position="207"/>
        <end position="225"/>
    </location>
</feature>
<dbReference type="AlphaFoldDB" id="A0A0D3I893"/>
<dbReference type="Gene3D" id="3.10.100.10">
    <property type="entry name" value="Mannose-Binding Protein A, subunit A"/>
    <property type="match status" value="1"/>
</dbReference>
<keyword evidence="2" id="KW-1133">Transmembrane helix</keyword>
<proteinExistence type="predicted"/>
<feature type="domain" description="C-type lectin" evidence="3">
    <location>
        <begin position="12"/>
        <end position="140"/>
    </location>
</feature>
<name>A0A0D3I893_EMIH1</name>
<keyword evidence="2" id="KW-0812">Transmembrane</keyword>